<dbReference type="EMBL" id="VSSQ01085438">
    <property type="protein sequence ID" value="MPN33093.1"/>
    <property type="molecule type" value="Genomic_DNA"/>
</dbReference>
<gene>
    <name evidence="2" type="ORF">SDC9_180576</name>
</gene>
<dbReference type="Pfam" id="PF10988">
    <property type="entry name" value="DUF2807"/>
    <property type="match status" value="1"/>
</dbReference>
<name>A0A645HBC4_9ZZZZ</name>
<dbReference type="Gene3D" id="2.160.20.120">
    <property type="match status" value="1"/>
</dbReference>
<sequence>MEVKNGTLHIYNENRNRSFSLRNMRNTTQKAYVTVTNLQKIEASGGVDIRFETPLKTGDLEVNLSGGTDLENLILDCNRFNGQFSGGCDAGITFSGAKEVKADISGGSDVKLREISARTTWISASGGCDIELTGKTDSLTLDASGGCDVSASGLEAQDCTAAFSGAADGGLFVTHRLDIRVSGAADVTCKGNPRDISKSVSKSSSLTMR</sequence>
<comment type="caution">
    <text evidence="2">The sequence shown here is derived from an EMBL/GenBank/DDBJ whole genome shotgun (WGS) entry which is preliminary data.</text>
</comment>
<dbReference type="InterPro" id="IPR021255">
    <property type="entry name" value="DUF2807"/>
</dbReference>
<feature type="domain" description="Putative auto-transporter adhesin head GIN" evidence="1">
    <location>
        <begin position="2"/>
        <end position="130"/>
    </location>
</feature>
<dbReference type="AlphaFoldDB" id="A0A645HBC4"/>
<organism evidence="2">
    <name type="scientific">bioreactor metagenome</name>
    <dbReference type="NCBI Taxonomy" id="1076179"/>
    <lineage>
        <taxon>unclassified sequences</taxon>
        <taxon>metagenomes</taxon>
        <taxon>ecological metagenomes</taxon>
    </lineage>
</organism>
<protein>
    <recommendedName>
        <fullName evidence="1">Putative auto-transporter adhesin head GIN domain-containing protein</fullName>
    </recommendedName>
</protein>
<evidence type="ECO:0000259" key="1">
    <source>
        <dbReference type="Pfam" id="PF10988"/>
    </source>
</evidence>
<reference evidence="2" key="1">
    <citation type="submission" date="2019-08" db="EMBL/GenBank/DDBJ databases">
        <authorList>
            <person name="Kucharzyk K."/>
            <person name="Murdoch R.W."/>
            <person name="Higgins S."/>
            <person name="Loffler F."/>
        </authorList>
    </citation>
    <scope>NUCLEOTIDE SEQUENCE</scope>
</reference>
<proteinExistence type="predicted"/>
<evidence type="ECO:0000313" key="2">
    <source>
        <dbReference type="EMBL" id="MPN33093.1"/>
    </source>
</evidence>
<accession>A0A645HBC4</accession>